<keyword evidence="2" id="KW-0812">Transmembrane</keyword>
<dbReference type="PANTHER" id="PTHR23352">
    <property type="entry name" value="NEURAL PROLIFERATION DIFFERENTIATION AND CONTROL PROTEIN-1 NPDC-1 PROTEIN"/>
    <property type="match status" value="1"/>
</dbReference>
<reference evidence="5" key="1">
    <citation type="submission" date="2017-02" db="UniProtKB">
        <authorList>
            <consortium name="WormBaseParasite"/>
        </authorList>
    </citation>
    <scope>IDENTIFICATION</scope>
</reference>
<proteinExistence type="predicted"/>
<evidence type="ECO:0000313" key="3">
    <source>
        <dbReference type="EMBL" id="VDD86591.1"/>
    </source>
</evidence>
<dbReference type="Proteomes" id="UP000274131">
    <property type="component" value="Unassembled WGS sequence"/>
</dbReference>
<evidence type="ECO:0000313" key="5">
    <source>
        <dbReference type="WBParaSite" id="EVEC_0000202601-mRNA-1"/>
    </source>
</evidence>
<feature type="compositionally biased region" description="Basic and acidic residues" evidence="1">
    <location>
        <begin position="33"/>
        <end position="57"/>
    </location>
</feature>
<feature type="region of interest" description="Disordered" evidence="1">
    <location>
        <begin position="195"/>
        <end position="219"/>
    </location>
</feature>
<keyword evidence="4" id="KW-1185">Reference proteome</keyword>
<gene>
    <name evidence="3" type="ORF">EVEC_LOCUS1734</name>
</gene>
<keyword evidence="2" id="KW-0472">Membrane</keyword>
<dbReference type="STRING" id="51028.A0A0N4UWZ0"/>
<dbReference type="GO" id="GO:0016020">
    <property type="term" value="C:membrane"/>
    <property type="evidence" value="ECO:0007669"/>
    <property type="project" value="InterPro"/>
</dbReference>
<dbReference type="InterPro" id="IPR009635">
    <property type="entry name" value="NPDC1"/>
</dbReference>
<evidence type="ECO:0000313" key="4">
    <source>
        <dbReference type="Proteomes" id="UP000274131"/>
    </source>
</evidence>
<evidence type="ECO:0000256" key="1">
    <source>
        <dbReference type="SAM" id="MobiDB-lite"/>
    </source>
</evidence>
<dbReference type="AlphaFoldDB" id="A0A0N4UWZ0"/>
<organism evidence="5">
    <name type="scientific">Enterobius vermicularis</name>
    <name type="common">Human pinworm</name>
    <dbReference type="NCBI Taxonomy" id="51028"/>
    <lineage>
        <taxon>Eukaryota</taxon>
        <taxon>Metazoa</taxon>
        <taxon>Ecdysozoa</taxon>
        <taxon>Nematoda</taxon>
        <taxon>Chromadorea</taxon>
        <taxon>Rhabditida</taxon>
        <taxon>Spirurina</taxon>
        <taxon>Oxyuridomorpha</taxon>
        <taxon>Oxyuroidea</taxon>
        <taxon>Oxyuridae</taxon>
        <taxon>Enterobius</taxon>
    </lineage>
</organism>
<keyword evidence="2" id="KW-1133">Transmembrane helix</keyword>
<feature type="compositionally biased region" description="Acidic residues" evidence="1">
    <location>
        <begin position="206"/>
        <end position="218"/>
    </location>
</feature>
<accession>A0A0N4UWZ0</accession>
<feature type="region of interest" description="Disordered" evidence="1">
    <location>
        <begin position="27"/>
        <end position="67"/>
    </location>
</feature>
<dbReference type="EMBL" id="UXUI01007259">
    <property type="protein sequence ID" value="VDD86591.1"/>
    <property type="molecule type" value="Genomic_DNA"/>
</dbReference>
<dbReference type="OrthoDB" id="6270617at2759"/>
<dbReference type="PANTHER" id="PTHR23352:SF2">
    <property type="entry name" value="NEURAL PROLIFERATION DIFFERENTIATION AND CONTROL PROTEIN 1"/>
    <property type="match status" value="1"/>
</dbReference>
<evidence type="ECO:0000256" key="2">
    <source>
        <dbReference type="SAM" id="Phobius"/>
    </source>
</evidence>
<dbReference type="WBParaSite" id="EVEC_0000202601-mRNA-1">
    <property type="protein sequence ID" value="EVEC_0000202601-mRNA-1"/>
    <property type="gene ID" value="EVEC_0000202601"/>
</dbReference>
<feature type="transmembrane region" description="Helical" evidence="2">
    <location>
        <begin position="118"/>
        <end position="142"/>
    </location>
</feature>
<protein>
    <submittedName>
        <fullName evidence="5">Neural proliferation differentiation and control protein 1</fullName>
    </submittedName>
</protein>
<sequence length="245" mass="27540">MKVSRKEYDNKNIDDFVYDISLLKAPQNYGANKSDKNSKQPESKKVAKGQNEEKEPEGTLESLQEQPVLTQKKGQNEFVEFVDPKPDKQLKKVEVLEKRVETRHNRVYVSPLTTGGNLLFVSVATVCIIAAVIGIIGGTYYFHKVRSQRIEDAFSNFSHYAPTGPGKEKKKKDGDEGLAYRAQLHHYQQTKQKIISGNEQDIGIPEPDDASEASDYDDNNFSVYECPGLAPTGDLEVQNPNFTRP</sequence>
<name>A0A0N4UWZ0_ENTVE</name>
<dbReference type="Pfam" id="PF06809">
    <property type="entry name" value="NPDC1"/>
    <property type="match status" value="1"/>
</dbReference>
<reference evidence="3 4" key="2">
    <citation type="submission" date="2018-10" db="EMBL/GenBank/DDBJ databases">
        <authorList>
            <consortium name="Pathogen Informatics"/>
        </authorList>
    </citation>
    <scope>NUCLEOTIDE SEQUENCE [LARGE SCALE GENOMIC DNA]</scope>
</reference>